<feature type="region of interest" description="Disordered" evidence="1">
    <location>
        <begin position="1"/>
        <end position="32"/>
    </location>
</feature>
<dbReference type="Proteomes" id="UP001162480">
    <property type="component" value="Chromosome 15"/>
</dbReference>
<accession>A0AA36BGQ7</accession>
<sequence length="91" mass="10666">MLDNARERGEAKGESMREKEKERDGKKEGGAMDAYRARLVTSATVIQKKYRKMAKISPEKMRSIEKCFCKFHKNMTKDMEKYLIDQHTGFD</sequence>
<dbReference type="AlphaFoldDB" id="A0AA36BGQ7"/>
<gene>
    <name evidence="2" type="ORF">OCTVUL_1B005263</name>
</gene>
<feature type="compositionally biased region" description="Basic and acidic residues" evidence="1">
    <location>
        <begin position="1"/>
        <end position="30"/>
    </location>
</feature>
<organism evidence="2 3">
    <name type="scientific">Octopus vulgaris</name>
    <name type="common">Common octopus</name>
    <dbReference type="NCBI Taxonomy" id="6645"/>
    <lineage>
        <taxon>Eukaryota</taxon>
        <taxon>Metazoa</taxon>
        <taxon>Spiralia</taxon>
        <taxon>Lophotrochozoa</taxon>
        <taxon>Mollusca</taxon>
        <taxon>Cephalopoda</taxon>
        <taxon>Coleoidea</taxon>
        <taxon>Octopodiformes</taxon>
        <taxon>Octopoda</taxon>
        <taxon>Incirrata</taxon>
        <taxon>Octopodidae</taxon>
        <taxon>Octopus</taxon>
    </lineage>
</organism>
<keyword evidence="3" id="KW-1185">Reference proteome</keyword>
<proteinExistence type="predicted"/>
<dbReference type="EMBL" id="OX597828">
    <property type="protein sequence ID" value="CAI9733764.1"/>
    <property type="molecule type" value="Genomic_DNA"/>
</dbReference>
<protein>
    <submittedName>
        <fullName evidence="2">Uncharacterized protein</fullName>
    </submittedName>
</protein>
<name>A0AA36BGQ7_OCTVU</name>
<evidence type="ECO:0000313" key="3">
    <source>
        <dbReference type="Proteomes" id="UP001162480"/>
    </source>
</evidence>
<evidence type="ECO:0000313" key="2">
    <source>
        <dbReference type="EMBL" id="CAI9733764.1"/>
    </source>
</evidence>
<evidence type="ECO:0000256" key="1">
    <source>
        <dbReference type="SAM" id="MobiDB-lite"/>
    </source>
</evidence>
<reference evidence="2" key="1">
    <citation type="submission" date="2023-08" db="EMBL/GenBank/DDBJ databases">
        <authorList>
            <person name="Alioto T."/>
            <person name="Alioto T."/>
            <person name="Gomez Garrido J."/>
        </authorList>
    </citation>
    <scope>NUCLEOTIDE SEQUENCE</scope>
</reference>